<comment type="caution">
    <text evidence="1">The sequence shown here is derived from an EMBL/GenBank/DDBJ whole genome shotgun (WGS) entry which is preliminary data.</text>
</comment>
<dbReference type="Pfam" id="PF15892">
    <property type="entry name" value="BNR_4"/>
    <property type="match status" value="1"/>
</dbReference>
<protein>
    <submittedName>
        <fullName evidence="1">BNR-4 repeat-containing protein</fullName>
    </submittedName>
</protein>
<evidence type="ECO:0000313" key="2">
    <source>
        <dbReference type="Proteomes" id="UP001261624"/>
    </source>
</evidence>
<dbReference type="CDD" id="cd15482">
    <property type="entry name" value="Sialidase_non-viral"/>
    <property type="match status" value="1"/>
</dbReference>
<proteinExistence type="predicted"/>
<dbReference type="Gene3D" id="2.120.10.10">
    <property type="match status" value="1"/>
</dbReference>
<dbReference type="SUPFAM" id="SSF50939">
    <property type="entry name" value="Sialidases"/>
    <property type="match status" value="1"/>
</dbReference>
<accession>A0ABU3E087</accession>
<gene>
    <name evidence="1" type="ORF">RM549_06235</name>
</gene>
<evidence type="ECO:0000313" key="1">
    <source>
        <dbReference type="EMBL" id="MDT0689376.1"/>
    </source>
</evidence>
<dbReference type="RefSeq" id="WP_311682870.1">
    <property type="nucleotide sequence ID" value="NZ_JAVRHM010000005.1"/>
</dbReference>
<name>A0ABU3E087_9FLAO</name>
<keyword evidence="2" id="KW-1185">Reference proteome</keyword>
<organism evidence="1 2">
    <name type="scientific">Autumnicola patrickiae</name>
    <dbReference type="NCBI Taxonomy" id="3075591"/>
    <lineage>
        <taxon>Bacteria</taxon>
        <taxon>Pseudomonadati</taxon>
        <taxon>Bacteroidota</taxon>
        <taxon>Flavobacteriia</taxon>
        <taxon>Flavobacteriales</taxon>
        <taxon>Flavobacteriaceae</taxon>
        <taxon>Autumnicola</taxon>
    </lineage>
</organism>
<sequence>MNPFIHALFTEYGEMIQVTEVGETLAYTWFGRPNIVFSEEANKYWVGSTRDILEGTTQHVTEFDLINNTYTPVRVGTVYEKDDHNQAQILIRSSDKRLIAFYSEHNGAAIRYRISTNPLSGLEWGEENILNPGGTYTYPSPYQSTNGNIFLFYRTGHYWRYIKSTDGGETFGSPVLFYDNNNRKAYLISSQDGDKVHFVGSSGHPNFNSDLNLHTCHFYFDLITETFHQTTGEVIPVPFASENATTVNQPTRNDSSWILDVTTKNRNPRVLYILYPDAFIADFFVKHLYFAEFINGSWEKTFIAETMSGYMYSGEKGYSGASRFDASNPDIIWMPKQVGGILEIHKVDLNKTGSRKIEQITFNSEVDNWRPISCTAPKNNLLWLKNNRYTTFTDYDISLIAKTV</sequence>
<dbReference type="Proteomes" id="UP001261624">
    <property type="component" value="Unassembled WGS sequence"/>
</dbReference>
<dbReference type="InterPro" id="IPR036278">
    <property type="entry name" value="Sialidase_sf"/>
</dbReference>
<reference evidence="1 2" key="1">
    <citation type="submission" date="2023-09" db="EMBL/GenBank/DDBJ databases">
        <authorList>
            <person name="Rey-Velasco X."/>
        </authorList>
    </citation>
    <scope>NUCLEOTIDE SEQUENCE [LARGE SCALE GENOMIC DNA]</scope>
    <source>
        <strain evidence="1 2">F188</strain>
    </source>
</reference>
<dbReference type="EMBL" id="JAVRHM010000005">
    <property type="protein sequence ID" value="MDT0689376.1"/>
    <property type="molecule type" value="Genomic_DNA"/>
</dbReference>